<dbReference type="GO" id="GO:0005524">
    <property type="term" value="F:ATP binding"/>
    <property type="evidence" value="ECO:0007669"/>
    <property type="project" value="UniProtKB-UniRule"/>
</dbReference>
<evidence type="ECO:0000259" key="7">
    <source>
        <dbReference type="Pfam" id="PF01883"/>
    </source>
</evidence>
<keyword evidence="1 6" id="KW-0479">Metal-binding</keyword>
<dbReference type="InterPro" id="IPR002744">
    <property type="entry name" value="MIP18-like"/>
</dbReference>
<dbReference type="GO" id="GO:0051539">
    <property type="term" value="F:4 iron, 4 sulfur cluster binding"/>
    <property type="evidence" value="ECO:0007669"/>
    <property type="project" value="TreeGrafter"/>
</dbReference>
<dbReference type="AlphaFoldDB" id="A0A5C6TRH4"/>
<dbReference type="EMBL" id="VOQQ01000001">
    <property type="protein sequence ID" value="TXC62974.1"/>
    <property type="molecule type" value="Genomic_DNA"/>
</dbReference>
<dbReference type="RefSeq" id="WP_147044321.1">
    <property type="nucleotide sequence ID" value="NZ_BAABIR010000002.1"/>
</dbReference>
<accession>A0A5C6TRH4</accession>
<evidence type="ECO:0000256" key="2">
    <source>
        <dbReference type="ARBA" id="ARBA00022741"/>
    </source>
</evidence>
<dbReference type="CDD" id="cd02037">
    <property type="entry name" value="Mrp_NBP35"/>
    <property type="match status" value="1"/>
</dbReference>
<dbReference type="Pfam" id="PF10609">
    <property type="entry name" value="ParA"/>
    <property type="match status" value="1"/>
</dbReference>
<dbReference type="SUPFAM" id="SSF52540">
    <property type="entry name" value="P-loop containing nucleoside triphosphate hydrolases"/>
    <property type="match status" value="1"/>
</dbReference>
<sequence>MSEIESLDHVLARIADPGGKGNLVTAGRVAMTRVRDGTATIVIDATGLSAEQRAMLERQVRAQMVAVPGIADTRIAMTAERLERTIVAVGSGKGGVGKSTVSANLAVALARLGKRVGLVDADIYGPSQPRIMGQPNRPELAGEQIVPLPAHGVRMLSIGQLIEPGTAVAWRGPMTASALSNLMEGDWGDCEILIVDMPPGTGDVQMTLTQKWKPAGAVIVSTPQDVALIDATRAIDMFRKMDVPVIGFIENMAGYVCPHCGETSDPFGSGGAEAAAGVMGIPFLGRIPLRLSIRTASDAGTPPAAGQGEEAALFKRLAERLVEELARAETGGHHAADD</sequence>
<keyword evidence="9" id="KW-1185">Reference proteome</keyword>
<keyword evidence="2 6" id="KW-0547">Nucleotide-binding</keyword>
<feature type="binding site" evidence="6">
    <location>
        <begin position="92"/>
        <end position="99"/>
    </location>
    <ligand>
        <name>ATP</name>
        <dbReference type="ChEBI" id="CHEBI:30616"/>
    </ligand>
</feature>
<protein>
    <recommendedName>
        <fullName evidence="6">Iron-sulfur cluster carrier protein</fullName>
    </recommendedName>
</protein>
<dbReference type="SUPFAM" id="SSF117916">
    <property type="entry name" value="Fe-S cluster assembly (FSCA) domain-like"/>
    <property type="match status" value="1"/>
</dbReference>
<dbReference type="GO" id="GO:0046872">
    <property type="term" value="F:metal ion binding"/>
    <property type="evidence" value="ECO:0007669"/>
    <property type="project" value="UniProtKB-KW"/>
</dbReference>
<evidence type="ECO:0000256" key="6">
    <source>
        <dbReference type="HAMAP-Rule" id="MF_02040"/>
    </source>
</evidence>
<dbReference type="InterPro" id="IPR044304">
    <property type="entry name" value="NUBPL-like"/>
</dbReference>
<comment type="function">
    <text evidence="6">Binds and transfers iron-sulfur (Fe-S) clusters to target apoproteins. Can hydrolyze ATP.</text>
</comment>
<dbReference type="GO" id="GO:0016887">
    <property type="term" value="F:ATP hydrolysis activity"/>
    <property type="evidence" value="ECO:0007669"/>
    <property type="project" value="UniProtKB-UniRule"/>
</dbReference>
<dbReference type="Gene3D" id="3.40.50.300">
    <property type="entry name" value="P-loop containing nucleotide triphosphate hydrolases"/>
    <property type="match status" value="1"/>
</dbReference>
<keyword evidence="4 6" id="KW-0408">Iron</keyword>
<gene>
    <name evidence="8" type="ORF">FRZ32_04395</name>
</gene>
<feature type="domain" description="MIP18 family-like" evidence="7">
    <location>
        <begin position="10"/>
        <end position="75"/>
    </location>
</feature>
<name>A0A5C6TRH4_9SPHN</name>
<evidence type="ECO:0000256" key="5">
    <source>
        <dbReference type="ARBA" id="ARBA00023014"/>
    </source>
</evidence>
<proteinExistence type="inferred from homology"/>
<comment type="subunit">
    <text evidence="6">Homodimer.</text>
</comment>
<dbReference type="GO" id="GO:0140663">
    <property type="term" value="F:ATP-dependent FeS chaperone activity"/>
    <property type="evidence" value="ECO:0007669"/>
    <property type="project" value="InterPro"/>
</dbReference>
<dbReference type="InterPro" id="IPR019591">
    <property type="entry name" value="Mrp/NBP35_ATP-bd"/>
</dbReference>
<comment type="caution">
    <text evidence="8">The sequence shown here is derived from an EMBL/GenBank/DDBJ whole genome shotgun (WGS) entry which is preliminary data.</text>
</comment>
<dbReference type="InterPro" id="IPR027417">
    <property type="entry name" value="P-loop_NTPase"/>
</dbReference>
<keyword evidence="3 6" id="KW-0067">ATP-binding</keyword>
<dbReference type="InterPro" id="IPR034904">
    <property type="entry name" value="FSCA_dom_sf"/>
</dbReference>
<comment type="similarity">
    <text evidence="6">Belongs to the Mrp/NBP35 ATP-binding proteins family.</text>
</comment>
<keyword evidence="6" id="KW-0378">Hydrolase</keyword>
<dbReference type="Pfam" id="PF01883">
    <property type="entry name" value="FeS_assembly_P"/>
    <property type="match status" value="1"/>
</dbReference>
<evidence type="ECO:0000256" key="1">
    <source>
        <dbReference type="ARBA" id="ARBA00022723"/>
    </source>
</evidence>
<dbReference type="Proteomes" id="UP000321249">
    <property type="component" value="Unassembled WGS sequence"/>
</dbReference>
<dbReference type="InterPro" id="IPR033756">
    <property type="entry name" value="YlxH/NBP35"/>
</dbReference>
<evidence type="ECO:0000313" key="8">
    <source>
        <dbReference type="EMBL" id="TXC62974.1"/>
    </source>
</evidence>
<dbReference type="PANTHER" id="PTHR42961:SF2">
    <property type="entry name" value="IRON-SULFUR PROTEIN NUBPL"/>
    <property type="match status" value="1"/>
</dbReference>
<dbReference type="HAMAP" id="MF_02040">
    <property type="entry name" value="Mrp_NBP35"/>
    <property type="match status" value="1"/>
</dbReference>
<dbReference type="GO" id="GO:0016226">
    <property type="term" value="P:iron-sulfur cluster assembly"/>
    <property type="evidence" value="ECO:0007669"/>
    <property type="project" value="InterPro"/>
</dbReference>
<organism evidence="8 9">
    <name type="scientific">Allosphingosinicella ginsenosidimutans</name>
    <dbReference type="NCBI Taxonomy" id="1176539"/>
    <lineage>
        <taxon>Bacteria</taxon>
        <taxon>Pseudomonadati</taxon>
        <taxon>Pseudomonadota</taxon>
        <taxon>Alphaproteobacteria</taxon>
        <taxon>Sphingomonadales</taxon>
        <taxon>Sphingomonadaceae</taxon>
        <taxon>Allosphingosinicella</taxon>
    </lineage>
</organism>
<evidence type="ECO:0000256" key="3">
    <source>
        <dbReference type="ARBA" id="ARBA00022840"/>
    </source>
</evidence>
<reference evidence="8 9" key="1">
    <citation type="journal article" date="2015" name="J. Microbiol.">
        <title>Sphingosinicella ginsenosidimutans sp. nov., with ginsenoside converting activity.</title>
        <authorList>
            <person name="Kim J.K."/>
            <person name="Kang M.S."/>
            <person name="Park S.C."/>
            <person name="Kim K.M."/>
            <person name="Choi K."/>
            <person name="Yoon M.H."/>
            <person name="Im W.T."/>
        </authorList>
    </citation>
    <scope>NUCLEOTIDE SEQUENCE [LARGE SCALE GENOMIC DNA]</scope>
    <source>
        <strain evidence="8 9">BS-11</strain>
    </source>
</reference>
<keyword evidence="5 6" id="KW-0411">Iron-sulfur</keyword>
<dbReference type="FunFam" id="3.40.50.300:FF:001119">
    <property type="entry name" value="Iron-sulfur cluster carrier protein"/>
    <property type="match status" value="1"/>
</dbReference>
<dbReference type="PANTHER" id="PTHR42961">
    <property type="entry name" value="IRON-SULFUR PROTEIN NUBPL"/>
    <property type="match status" value="1"/>
</dbReference>
<evidence type="ECO:0000313" key="9">
    <source>
        <dbReference type="Proteomes" id="UP000321249"/>
    </source>
</evidence>
<dbReference type="OrthoDB" id="9809679at2"/>
<evidence type="ECO:0000256" key="4">
    <source>
        <dbReference type="ARBA" id="ARBA00023004"/>
    </source>
</evidence>